<evidence type="ECO:0000256" key="1">
    <source>
        <dbReference type="ARBA" id="ARBA00007698"/>
    </source>
</evidence>
<dbReference type="GO" id="GO:0019843">
    <property type="term" value="F:rRNA binding"/>
    <property type="evidence" value="ECO:0007669"/>
    <property type="project" value="UniProtKB-UniRule"/>
</dbReference>
<dbReference type="GO" id="GO:0006412">
    <property type="term" value="P:translation"/>
    <property type="evidence" value="ECO:0007669"/>
    <property type="project" value="InterPro"/>
</dbReference>
<comment type="similarity">
    <text evidence="1 7 8">Belongs to the bacterial ribosomal protein bL20 family.</text>
</comment>
<dbReference type="FunFam" id="1.10.1900.20:FF:000001">
    <property type="entry name" value="50S ribosomal protein L20"/>
    <property type="match status" value="1"/>
</dbReference>
<geneLocation type="chloroplast" evidence="10"/>
<dbReference type="GO" id="GO:0009507">
    <property type="term" value="C:chloroplast"/>
    <property type="evidence" value="ECO:0007669"/>
    <property type="project" value="UniProtKB-SubCell"/>
</dbReference>
<dbReference type="PRINTS" id="PR00062">
    <property type="entry name" value="RIBOSOMALL20"/>
</dbReference>
<sequence>MTRVKRGIVARKRRKKILNYTKGFRGAASKLFRTANQRYMKALKLSFINRRKKKRDFRSLWISRLNAAVRKNGLNYNEFIFALKICNINLNRKTLSQISICDPQTFNLLYANLKPMLIKYLNSK</sequence>
<dbReference type="Pfam" id="PF00453">
    <property type="entry name" value="Ribosomal_L20"/>
    <property type="match status" value="1"/>
</dbReference>
<dbReference type="CDD" id="cd07026">
    <property type="entry name" value="Ribosomal_L20"/>
    <property type="match status" value="1"/>
</dbReference>
<keyword evidence="10" id="KW-0934">Plastid</keyword>
<keyword evidence="3 7" id="KW-0694">RNA-binding</keyword>
<proteinExistence type="inferred from homology"/>
<keyword evidence="10" id="KW-0150">Chloroplast</keyword>
<reference evidence="10" key="1">
    <citation type="submission" date="2019-11" db="EMBL/GenBank/DDBJ databases">
        <title>The Chloroplast Genome of the Green Alga Chaetophora sp.</title>
        <authorList>
            <person name="Liu B."/>
        </authorList>
    </citation>
    <scope>NUCLEOTIDE SEQUENCE</scope>
    <source>
        <strain evidence="10">FACHB-2291</strain>
    </source>
</reference>
<evidence type="ECO:0000256" key="5">
    <source>
        <dbReference type="ARBA" id="ARBA00023274"/>
    </source>
</evidence>
<accession>A0A6H1U577</accession>
<evidence type="ECO:0000256" key="6">
    <source>
        <dbReference type="ARBA" id="ARBA00035295"/>
    </source>
</evidence>
<dbReference type="GO" id="GO:0003735">
    <property type="term" value="F:structural constituent of ribosome"/>
    <property type="evidence" value="ECO:0007669"/>
    <property type="project" value="InterPro"/>
</dbReference>
<dbReference type="InterPro" id="IPR005813">
    <property type="entry name" value="Ribosomal_bL20"/>
</dbReference>
<dbReference type="Gene3D" id="1.10.1900.20">
    <property type="entry name" value="Ribosomal protein L20"/>
    <property type="match status" value="1"/>
</dbReference>
<organism evidence="10">
    <name type="scientific">Chaetophoropsis cf. attenuata FACHB-2291</name>
    <dbReference type="NCBI Taxonomy" id="2725790"/>
    <lineage>
        <taxon>Eukaryota</taxon>
        <taxon>Viridiplantae</taxon>
        <taxon>Chlorophyta</taxon>
        <taxon>core chlorophytes</taxon>
        <taxon>Chlorophyceae</taxon>
        <taxon>OCC clade</taxon>
        <taxon>Chaetophorales</taxon>
        <taxon>Chaetophoraceae</taxon>
        <taxon>Chaetophoropsis</taxon>
    </lineage>
</organism>
<evidence type="ECO:0000313" key="10">
    <source>
        <dbReference type="EMBL" id="QIZ74001.1"/>
    </source>
</evidence>
<dbReference type="AlphaFoldDB" id="A0A6H1U577"/>
<evidence type="ECO:0000256" key="9">
    <source>
        <dbReference type="RuleBase" id="RU004311"/>
    </source>
</evidence>
<comment type="function">
    <text evidence="7 9">Binds directly to 23S ribosomal RNA and is necessary for the in vitro assembly process of the 50S ribosomal subunit. It is not involved in the protein synthesizing functions of that subunit.</text>
</comment>
<keyword evidence="5 7" id="KW-0687">Ribonucleoprotein</keyword>
<dbReference type="PROSITE" id="PS00937">
    <property type="entry name" value="RIBOSOMAL_L20"/>
    <property type="match status" value="1"/>
</dbReference>
<comment type="subcellular location">
    <subcellularLocation>
        <location evidence="7">Plastid</location>
        <location evidence="7">Chloroplast</location>
    </subcellularLocation>
</comment>
<dbReference type="EMBL" id="MN701985">
    <property type="protein sequence ID" value="QIZ74001.1"/>
    <property type="molecule type" value="Genomic_DNA"/>
</dbReference>
<evidence type="ECO:0000256" key="7">
    <source>
        <dbReference type="HAMAP-Rule" id="MF_00382"/>
    </source>
</evidence>
<dbReference type="GO" id="GO:0005840">
    <property type="term" value="C:ribosome"/>
    <property type="evidence" value="ECO:0007669"/>
    <property type="project" value="UniProtKB-KW"/>
</dbReference>
<dbReference type="GO" id="GO:1990904">
    <property type="term" value="C:ribonucleoprotein complex"/>
    <property type="evidence" value="ECO:0007669"/>
    <property type="project" value="UniProtKB-KW"/>
</dbReference>
<gene>
    <name evidence="7 10" type="primary">rpl20</name>
</gene>
<dbReference type="PANTHER" id="PTHR10986">
    <property type="entry name" value="39S RIBOSOMAL PROTEIN L20"/>
    <property type="match status" value="1"/>
</dbReference>
<evidence type="ECO:0000256" key="8">
    <source>
        <dbReference type="RuleBase" id="RU000561"/>
    </source>
</evidence>
<keyword evidence="4 7" id="KW-0689">Ribosomal protein</keyword>
<dbReference type="SUPFAM" id="SSF74731">
    <property type="entry name" value="Ribosomal protein L20"/>
    <property type="match status" value="1"/>
</dbReference>
<keyword evidence="2 7" id="KW-0699">rRNA-binding</keyword>
<name>A0A6H1U577_9CHLO</name>
<dbReference type="NCBIfam" id="TIGR01032">
    <property type="entry name" value="rplT_bact"/>
    <property type="match status" value="1"/>
</dbReference>
<dbReference type="Gene3D" id="6.10.160.10">
    <property type="match status" value="1"/>
</dbReference>
<dbReference type="HAMAP" id="MF_00382">
    <property type="entry name" value="Ribosomal_bL20"/>
    <property type="match status" value="1"/>
</dbReference>
<evidence type="ECO:0000256" key="3">
    <source>
        <dbReference type="ARBA" id="ARBA00022884"/>
    </source>
</evidence>
<dbReference type="GO" id="GO:0000027">
    <property type="term" value="P:ribosomal large subunit assembly"/>
    <property type="evidence" value="ECO:0007669"/>
    <property type="project" value="UniProtKB-UniRule"/>
</dbReference>
<protein>
    <recommendedName>
        <fullName evidence="6 7">Large ribosomal subunit protein bL20c</fullName>
    </recommendedName>
</protein>
<dbReference type="InterPro" id="IPR035566">
    <property type="entry name" value="Ribosomal_protein_bL20_C"/>
</dbReference>
<evidence type="ECO:0000256" key="4">
    <source>
        <dbReference type="ARBA" id="ARBA00022980"/>
    </source>
</evidence>
<dbReference type="InterPro" id="IPR049946">
    <property type="entry name" value="RIBOSOMAL_L20_CS"/>
</dbReference>
<evidence type="ECO:0000256" key="2">
    <source>
        <dbReference type="ARBA" id="ARBA00022730"/>
    </source>
</evidence>